<reference evidence="11 12" key="1">
    <citation type="submission" date="2016-02" db="EMBL/GenBank/DDBJ databases">
        <title>Genome sequence of Tissierella creatinophila DSM 6911.</title>
        <authorList>
            <person name="Poehlein A."/>
            <person name="Daniel R."/>
        </authorList>
    </citation>
    <scope>NUCLEOTIDE SEQUENCE [LARGE SCALE GENOMIC DNA]</scope>
    <source>
        <strain evidence="11 12">DSM 6911</strain>
    </source>
</reference>
<evidence type="ECO:0000256" key="10">
    <source>
        <dbReference type="RuleBase" id="RU365087"/>
    </source>
</evidence>
<organism evidence="11 12">
    <name type="scientific">Tissierella creatinophila DSM 6911</name>
    <dbReference type="NCBI Taxonomy" id="1123403"/>
    <lineage>
        <taxon>Bacteria</taxon>
        <taxon>Bacillati</taxon>
        <taxon>Bacillota</taxon>
        <taxon>Tissierellia</taxon>
        <taxon>Tissierellales</taxon>
        <taxon>Tissierellaceae</taxon>
        <taxon>Tissierella</taxon>
    </lineage>
</organism>
<dbReference type="Proteomes" id="UP000186112">
    <property type="component" value="Unassembled WGS sequence"/>
</dbReference>
<keyword evidence="3 10" id="KW-0813">Transport</keyword>
<evidence type="ECO:0000313" key="12">
    <source>
        <dbReference type="Proteomes" id="UP000186112"/>
    </source>
</evidence>
<evidence type="ECO:0000256" key="5">
    <source>
        <dbReference type="ARBA" id="ARBA00022692"/>
    </source>
</evidence>
<dbReference type="RefSeq" id="WP_075724132.1">
    <property type="nucleotide sequence ID" value="NZ_LTDM01000002.1"/>
</dbReference>
<dbReference type="InterPro" id="IPR004692">
    <property type="entry name" value="SecG"/>
</dbReference>
<keyword evidence="5 10" id="KW-0812">Transmembrane</keyword>
<accession>A0A1U7M977</accession>
<name>A0A1U7M977_TISCR</name>
<evidence type="ECO:0000256" key="6">
    <source>
        <dbReference type="ARBA" id="ARBA00022927"/>
    </source>
</evidence>
<evidence type="ECO:0000256" key="9">
    <source>
        <dbReference type="ARBA" id="ARBA00023136"/>
    </source>
</evidence>
<dbReference type="AlphaFoldDB" id="A0A1U7M977"/>
<dbReference type="PANTHER" id="PTHR34182:SF1">
    <property type="entry name" value="PROTEIN-EXPORT MEMBRANE PROTEIN SECG"/>
    <property type="match status" value="1"/>
</dbReference>
<keyword evidence="8 10" id="KW-0811">Translocation</keyword>
<evidence type="ECO:0000313" key="11">
    <source>
        <dbReference type="EMBL" id="OLS03836.1"/>
    </source>
</evidence>
<evidence type="ECO:0000256" key="2">
    <source>
        <dbReference type="ARBA" id="ARBA00008445"/>
    </source>
</evidence>
<comment type="similarity">
    <text evidence="2 10">Belongs to the SecG family.</text>
</comment>
<feature type="transmembrane region" description="Helical" evidence="10">
    <location>
        <begin position="55"/>
        <end position="76"/>
    </location>
</feature>
<protein>
    <recommendedName>
        <fullName evidence="10">Protein-export membrane protein SecG</fullName>
    </recommendedName>
</protein>
<dbReference type="PANTHER" id="PTHR34182">
    <property type="entry name" value="PROTEIN-EXPORT MEMBRANE PROTEIN SECG"/>
    <property type="match status" value="1"/>
</dbReference>
<dbReference type="EMBL" id="LTDM01000002">
    <property type="protein sequence ID" value="OLS03836.1"/>
    <property type="molecule type" value="Genomic_DNA"/>
</dbReference>
<sequence>MQTFFSVSLLISALGVIISVLMQEGSQGGLGASMGGSSAPESMWGKSGVKTKEVMLKRSTMISAAIFMVSTLVLAAK</sequence>
<keyword evidence="6 10" id="KW-0653">Protein transport</keyword>
<evidence type="ECO:0000256" key="4">
    <source>
        <dbReference type="ARBA" id="ARBA00022475"/>
    </source>
</evidence>
<keyword evidence="12" id="KW-1185">Reference proteome</keyword>
<proteinExistence type="inferred from homology"/>
<keyword evidence="4 10" id="KW-1003">Cell membrane</keyword>
<keyword evidence="7 10" id="KW-1133">Transmembrane helix</keyword>
<dbReference type="PRINTS" id="PR01651">
    <property type="entry name" value="SECGEXPORT"/>
</dbReference>
<comment type="function">
    <text evidence="10">Involved in protein export. Participates in an early event of protein translocation.</text>
</comment>
<dbReference type="Pfam" id="PF03840">
    <property type="entry name" value="SecG"/>
    <property type="match status" value="1"/>
</dbReference>
<evidence type="ECO:0000256" key="7">
    <source>
        <dbReference type="ARBA" id="ARBA00022989"/>
    </source>
</evidence>
<evidence type="ECO:0000256" key="8">
    <source>
        <dbReference type="ARBA" id="ARBA00023010"/>
    </source>
</evidence>
<dbReference type="GO" id="GO:0009306">
    <property type="term" value="P:protein secretion"/>
    <property type="evidence" value="ECO:0007669"/>
    <property type="project" value="UniProtKB-UniRule"/>
</dbReference>
<comment type="caution">
    <text evidence="10">Lacks conserved residue(s) required for the propagation of feature annotation.</text>
</comment>
<evidence type="ECO:0000256" key="3">
    <source>
        <dbReference type="ARBA" id="ARBA00022448"/>
    </source>
</evidence>
<dbReference type="GO" id="GO:0065002">
    <property type="term" value="P:intracellular protein transmembrane transport"/>
    <property type="evidence" value="ECO:0007669"/>
    <property type="project" value="TreeGrafter"/>
</dbReference>
<dbReference type="NCBIfam" id="TIGR00810">
    <property type="entry name" value="secG"/>
    <property type="match status" value="1"/>
</dbReference>
<comment type="subcellular location">
    <subcellularLocation>
        <location evidence="1 10">Cell membrane</location>
        <topology evidence="1 10">Multi-pass membrane protein</topology>
    </subcellularLocation>
</comment>
<gene>
    <name evidence="11" type="ORF">TICRE_01600</name>
</gene>
<keyword evidence="9 10" id="KW-0472">Membrane</keyword>
<dbReference type="GO" id="GO:0043952">
    <property type="term" value="P:protein transport by the Sec complex"/>
    <property type="evidence" value="ECO:0007669"/>
    <property type="project" value="TreeGrafter"/>
</dbReference>
<dbReference type="GO" id="GO:0015450">
    <property type="term" value="F:protein-transporting ATPase activity"/>
    <property type="evidence" value="ECO:0007669"/>
    <property type="project" value="UniProtKB-UniRule"/>
</dbReference>
<evidence type="ECO:0000256" key="1">
    <source>
        <dbReference type="ARBA" id="ARBA00004651"/>
    </source>
</evidence>
<comment type="caution">
    <text evidence="11">The sequence shown here is derived from an EMBL/GenBank/DDBJ whole genome shotgun (WGS) entry which is preliminary data.</text>
</comment>
<dbReference type="GO" id="GO:0005886">
    <property type="term" value="C:plasma membrane"/>
    <property type="evidence" value="ECO:0007669"/>
    <property type="project" value="UniProtKB-SubCell"/>
</dbReference>